<comment type="caution">
    <text evidence="1">The sequence shown here is derived from an EMBL/GenBank/DDBJ whole genome shotgun (WGS) entry which is preliminary data.</text>
</comment>
<evidence type="ECO:0000313" key="1">
    <source>
        <dbReference type="EMBL" id="MED6186434.1"/>
    </source>
</evidence>
<sequence>MPGEDPIKHLKDFDVICATTGRTGGDEDAVKAFAFDKLLGKLKIFKKILHHHKMRTHSSNLAEVRTNHDHHLQDFNFA</sequence>
<keyword evidence="2" id="KW-1185">Reference proteome</keyword>
<name>A0ABU6WMC1_9FABA</name>
<dbReference type="EMBL" id="JASCZI010181926">
    <property type="protein sequence ID" value="MED6186434.1"/>
    <property type="molecule type" value="Genomic_DNA"/>
</dbReference>
<reference evidence="1 2" key="1">
    <citation type="journal article" date="2023" name="Plants (Basel)">
        <title>Bridging the Gap: Combining Genomics and Transcriptomics Approaches to Understand Stylosanthes scabra, an Orphan Legume from the Brazilian Caatinga.</title>
        <authorList>
            <person name="Ferreira-Neto J.R.C."/>
            <person name="da Silva M.D."/>
            <person name="Binneck E."/>
            <person name="de Melo N.F."/>
            <person name="da Silva R.H."/>
            <person name="de Melo A.L.T.M."/>
            <person name="Pandolfi V."/>
            <person name="Bustamante F.O."/>
            <person name="Brasileiro-Vidal A.C."/>
            <person name="Benko-Iseppon A.M."/>
        </authorList>
    </citation>
    <scope>NUCLEOTIDE SEQUENCE [LARGE SCALE GENOMIC DNA]</scope>
    <source>
        <tissue evidence="1">Leaves</tissue>
    </source>
</reference>
<protein>
    <submittedName>
        <fullName evidence="1">Uncharacterized protein</fullName>
    </submittedName>
</protein>
<gene>
    <name evidence="1" type="ORF">PIB30_066669</name>
</gene>
<dbReference type="Proteomes" id="UP001341840">
    <property type="component" value="Unassembled WGS sequence"/>
</dbReference>
<evidence type="ECO:0000313" key="2">
    <source>
        <dbReference type="Proteomes" id="UP001341840"/>
    </source>
</evidence>
<proteinExistence type="predicted"/>
<accession>A0ABU6WMC1</accession>
<organism evidence="1 2">
    <name type="scientific">Stylosanthes scabra</name>
    <dbReference type="NCBI Taxonomy" id="79078"/>
    <lineage>
        <taxon>Eukaryota</taxon>
        <taxon>Viridiplantae</taxon>
        <taxon>Streptophyta</taxon>
        <taxon>Embryophyta</taxon>
        <taxon>Tracheophyta</taxon>
        <taxon>Spermatophyta</taxon>
        <taxon>Magnoliopsida</taxon>
        <taxon>eudicotyledons</taxon>
        <taxon>Gunneridae</taxon>
        <taxon>Pentapetalae</taxon>
        <taxon>rosids</taxon>
        <taxon>fabids</taxon>
        <taxon>Fabales</taxon>
        <taxon>Fabaceae</taxon>
        <taxon>Papilionoideae</taxon>
        <taxon>50 kb inversion clade</taxon>
        <taxon>dalbergioids sensu lato</taxon>
        <taxon>Dalbergieae</taxon>
        <taxon>Pterocarpus clade</taxon>
        <taxon>Stylosanthes</taxon>
    </lineage>
</organism>